<keyword evidence="2" id="KW-1133">Transmembrane helix</keyword>
<gene>
    <name evidence="4" type="ORF">GCM10022255_081480</name>
</gene>
<keyword evidence="5" id="KW-1185">Reference proteome</keyword>
<dbReference type="Pfam" id="PF00652">
    <property type="entry name" value="Ricin_B_lectin"/>
    <property type="match status" value="1"/>
</dbReference>
<evidence type="ECO:0000313" key="5">
    <source>
        <dbReference type="Proteomes" id="UP001500620"/>
    </source>
</evidence>
<dbReference type="SMART" id="SM00458">
    <property type="entry name" value="RICIN"/>
    <property type="match status" value="1"/>
</dbReference>
<feature type="domain" description="Ricin B lectin" evidence="3">
    <location>
        <begin position="296"/>
        <end position="428"/>
    </location>
</feature>
<dbReference type="InterPro" id="IPR035992">
    <property type="entry name" value="Ricin_B-like_lectins"/>
</dbReference>
<evidence type="ECO:0000259" key="3">
    <source>
        <dbReference type="SMART" id="SM00458"/>
    </source>
</evidence>
<accession>A0ABP8DLC3</accession>
<feature type="region of interest" description="Disordered" evidence="1">
    <location>
        <begin position="215"/>
        <end position="303"/>
    </location>
</feature>
<proteinExistence type="predicted"/>
<keyword evidence="2" id="KW-0472">Membrane</keyword>
<dbReference type="RefSeq" id="WP_345135862.1">
    <property type="nucleotide sequence ID" value="NZ_BAABAT010000033.1"/>
</dbReference>
<sequence length="428" mass="43771">MSVAGDGKDAGESGDSASAESSRTRHRVPPAASTAAKVLPEPFTPTKPTIPAIPHQRRPDGPTAIATASIPDPATVGTLAGEARADAGDARNLEFIVTLPGTDSYPTVTNDPDLVAADSDAPAPAEPEDVETVEGELMEPGAPPTMAADDSPTVADVAPAFAIVAEEDPEDAEDYRGTRRRTGRWRRLPVGALAVAVLILLITGAVAIPILRSGNSGGSHDNGLPGRVPGVDVSGLPEPAVAGAPSADDSASDGSSPTASASRTRSASAAASRGSSPSAAATSASAAPKPPPPPAQPASGRLHGEQSGLCIEFRTTRNSVILILDNCDAQASNQHFRVQGDLSTGAALLTDGGWCVDVQNAGTGNGNAVWVYKCNNTPAQRWIRHPNNTWENPVSHRCLDAANGGTAPGTPLIIWDCKATDNQIWTMS</sequence>
<evidence type="ECO:0000313" key="4">
    <source>
        <dbReference type="EMBL" id="GAA4258922.1"/>
    </source>
</evidence>
<feature type="transmembrane region" description="Helical" evidence="2">
    <location>
        <begin position="188"/>
        <end position="211"/>
    </location>
</feature>
<feature type="region of interest" description="Disordered" evidence="1">
    <location>
        <begin position="1"/>
        <end position="75"/>
    </location>
</feature>
<dbReference type="SUPFAM" id="SSF50370">
    <property type="entry name" value="Ricin B-like lectins"/>
    <property type="match status" value="1"/>
</dbReference>
<dbReference type="Gene3D" id="2.80.10.50">
    <property type="match status" value="1"/>
</dbReference>
<reference evidence="5" key="1">
    <citation type="journal article" date="2019" name="Int. J. Syst. Evol. Microbiol.">
        <title>The Global Catalogue of Microorganisms (GCM) 10K type strain sequencing project: providing services to taxonomists for standard genome sequencing and annotation.</title>
        <authorList>
            <consortium name="The Broad Institute Genomics Platform"/>
            <consortium name="The Broad Institute Genome Sequencing Center for Infectious Disease"/>
            <person name="Wu L."/>
            <person name="Ma J."/>
        </authorList>
    </citation>
    <scope>NUCLEOTIDE SEQUENCE [LARGE SCALE GENOMIC DNA]</scope>
    <source>
        <strain evidence="5">JCM 17441</strain>
    </source>
</reference>
<name>A0ABP8DLC3_9ACTN</name>
<keyword evidence="2" id="KW-0812">Transmembrane</keyword>
<dbReference type="InterPro" id="IPR000772">
    <property type="entry name" value="Ricin_B_lectin"/>
</dbReference>
<feature type="compositionally biased region" description="Basic and acidic residues" evidence="1">
    <location>
        <begin position="1"/>
        <end position="11"/>
    </location>
</feature>
<evidence type="ECO:0000256" key="2">
    <source>
        <dbReference type="SAM" id="Phobius"/>
    </source>
</evidence>
<protein>
    <recommendedName>
        <fullName evidence="3">Ricin B lectin domain-containing protein</fullName>
    </recommendedName>
</protein>
<dbReference type="EMBL" id="BAABAT010000033">
    <property type="protein sequence ID" value="GAA4258922.1"/>
    <property type="molecule type" value="Genomic_DNA"/>
</dbReference>
<evidence type="ECO:0000256" key="1">
    <source>
        <dbReference type="SAM" id="MobiDB-lite"/>
    </source>
</evidence>
<feature type="compositionally biased region" description="Low complexity" evidence="1">
    <location>
        <begin position="239"/>
        <end position="287"/>
    </location>
</feature>
<dbReference type="Proteomes" id="UP001500620">
    <property type="component" value="Unassembled WGS sequence"/>
</dbReference>
<organism evidence="4 5">
    <name type="scientific">Dactylosporangium darangshiense</name>
    <dbReference type="NCBI Taxonomy" id="579108"/>
    <lineage>
        <taxon>Bacteria</taxon>
        <taxon>Bacillati</taxon>
        <taxon>Actinomycetota</taxon>
        <taxon>Actinomycetes</taxon>
        <taxon>Micromonosporales</taxon>
        <taxon>Micromonosporaceae</taxon>
        <taxon>Dactylosporangium</taxon>
    </lineage>
</organism>
<comment type="caution">
    <text evidence="4">The sequence shown here is derived from an EMBL/GenBank/DDBJ whole genome shotgun (WGS) entry which is preliminary data.</text>
</comment>
<dbReference type="PROSITE" id="PS50231">
    <property type="entry name" value="RICIN_B_LECTIN"/>
    <property type="match status" value="1"/>
</dbReference>